<keyword evidence="2" id="KW-1185">Reference proteome</keyword>
<gene>
    <name evidence="1" type="ORF">HYC85_019059</name>
</gene>
<accession>A0A7J7GLP5</accession>
<name>A0A7J7GLP5_CAMSI</name>
<reference evidence="2" key="1">
    <citation type="journal article" date="2020" name="Nat. Commun.">
        <title>Genome assembly of wild tea tree DASZ reveals pedigree and selection history of tea varieties.</title>
        <authorList>
            <person name="Zhang W."/>
            <person name="Zhang Y."/>
            <person name="Qiu H."/>
            <person name="Guo Y."/>
            <person name="Wan H."/>
            <person name="Zhang X."/>
            <person name="Scossa F."/>
            <person name="Alseekh S."/>
            <person name="Zhang Q."/>
            <person name="Wang P."/>
            <person name="Xu L."/>
            <person name="Schmidt M.H."/>
            <person name="Jia X."/>
            <person name="Li D."/>
            <person name="Zhu A."/>
            <person name="Guo F."/>
            <person name="Chen W."/>
            <person name="Ni D."/>
            <person name="Usadel B."/>
            <person name="Fernie A.R."/>
            <person name="Wen W."/>
        </authorList>
    </citation>
    <scope>NUCLEOTIDE SEQUENCE [LARGE SCALE GENOMIC DNA]</scope>
    <source>
        <strain evidence="2">cv. G240</strain>
    </source>
</reference>
<dbReference type="EMBL" id="JACBKZ010000009">
    <property type="protein sequence ID" value="KAF5941417.1"/>
    <property type="molecule type" value="Genomic_DNA"/>
</dbReference>
<dbReference type="Proteomes" id="UP000593564">
    <property type="component" value="Unassembled WGS sequence"/>
</dbReference>
<evidence type="ECO:0000313" key="2">
    <source>
        <dbReference type="Proteomes" id="UP000593564"/>
    </source>
</evidence>
<dbReference type="AlphaFoldDB" id="A0A7J7GLP5"/>
<evidence type="ECO:0000313" key="1">
    <source>
        <dbReference type="EMBL" id="KAF5941417.1"/>
    </source>
</evidence>
<reference evidence="1 2" key="2">
    <citation type="submission" date="2020-07" db="EMBL/GenBank/DDBJ databases">
        <title>Genome assembly of wild tea tree DASZ reveals pedigree and selection history of tea varieties.</title>
        <authorList>
            <person name="Zhang W."/>
        </authorList>
    </citation>
    <scope>NUCLEOTIDE SEQUENCE [LARGE SCALE GENOMIC DNA]</scope>
    <source>
        <strain evidence="2">cv. G240</strain>
        <tissue evidence="1">Leaf</tissue>
    </source>
</reference>
<protein>
    <submittedName>
        <fullName evidence="1">Uncharacterized protein</fullName>
    </submittedName>
</protein>
<organism evidence="1 2">
    <name type="scientific">Camellia sinensis</name>
    <name type="common">Tea plant</name>
    <name type="synonym">Thea sinensis</name>
    <dbReference type="NCBI Taxonomy" id="4442"/>
    <lineage>
        <taxon>Eukaryota</taxon>
        <taxon>Viridiplantae</taxon>
        <taxon>Streptophyta</taxon>
        <taxon>Embryophyta</taxon>
        <taxon>Tracheophyta</taxon>
        <taxon>Spermatophyta</taxon>
        <taxon>Magnoliopsida</taxon>
        <taxon>eudicotyledons</taxon>
        <taxon>Gunneridae</taxon>
        <taxon>Pentapetalae</taxon>
        <taxon>asterids</taxon>
        <taxon>Ericales</taxon>
        <taxon>Theaceae</taxon>
        <taxon>Camellia</taxon>
    </lineage>
</organism>
<proteinExistence type="predicted"/>
<comment type="caution">
    <text evidence="1">The sequence shown here is derived from an EMBL/GenBank/DDBJ whole genome shotgun (WGS) entry which is preliminary data.</text>
</comment>
<sequence length="152" mass="17205">MKTNQHHVYQSWTMSAVLSGLDLLCKELALCSSGTDTVFFFFGLKQVFITYNIFRTVNNVIWMLRYMFLSFLETLSADLPPVTAHTPTSIKKSKNNITKLKESKTNSTPSIFQVVFQSFPNLNFFSYGNLIHNDVFKAKRAGLGAKATFLSV</sequence>